<gene>
    <name evidence="8" type="ORF">C8D88_11420</name>
</gene>
<dbReference type="Gene3D" id="2.60.120.10">
    <property type="entry name" value="Jelly Rolls"/>
    <property type="match status" value="1"/>
</dbReference>
<dbReference type="InterPro" id="IPR050273">
    <property type="entry name" value="GppA/Ppx_hydrolase"/>
</dbReference>
<dbReference type="InterPro" id="IPR012318">
    <property type="entry name" value="HTH_CRP"/>
</dbReference>
<keyword evidence="2" id="KW-0805">Transcription regulation</keyword>
<dbReference type="GO" id="GO:0006355">
    <property type="term" value="P:regulation of DNA-templated transcription"/>
    <property type="evidence" value="ECO:0007669"/>
    <property type="project" value="InterPro"/>
</dbReference>
<keyword evidence="3" id="KW-0238">DNA-binding</keyword>
<proteinExistence type="inferred from homology"/>
<dbReference type="InterPro" id="IPR003695">
    <property type="entry name" value="Ppx_GppA_N"/>
</dbReference>
<reference evidence="8 9" key="1">
    <citation type="submission" date="2018-05" db="EMBL/GenBank/DDBJ databases">
        <title>Genomic Encyclopedia of Type Strains, Phase IV (KMG-IV): sequencing the most valuable type-strain genomes for metagenomic binning, comparative biology and taxonomic classification.</title>
        <authorList>
            <person name="Goeker M."/>
        </authorList>
    </citation>
    <scope>NUCLEOTIDE SEQUENCE [LARGE SCALE GENOMIC DNA]</scope>
    <source>
        <strain evidence="8 9">DSM 45480</strain>
    </source>
</reference>
<evidence type="ECO:0000256" key="5">
    <source>
        <dbReference type="SAM" id="MobiDB-lite"/>
    </source>
</evidence>
<dbReference type="Gene3D" id="3.30.420.40">
    <property type="match status" value="1"/>
</dbReference>
<dbReference type="Gene3D" id="1.10.10.10">
    <property type="entry name" value="Winged helix-like DNA-binding domain superfamily/Winged helix DNA-binding domain"/>
    <property type="match status" value="1"/>
</dbReference>
<dbReference type="InterPro" id="IPR014710">
    <property type="entry name" value="RmlC-like_jellyroll"/>
</dbReference>
<dbReference type="GO" id="GO:0016462">
    <property type="term" value="F:pyrophosphatase activity"/>
    <property type="evidence" value="ECO:0007669"/>
    <property type="project" value="TreeGrafter"/>
</dbReference>
<dbReference type="SMART" id="SM00100">
    <property type="entry name" value="cNMP"/>
    <property type="match status" value="1"/>
</dbReference>
<feature type="compositionally biased region" description="Basic residues" evidence="5">
    <location>
        <begin position="254"/>
        <end position="267"/>
    </location>
</feature>
<accession>A0A316HLS2</accession>
<name>A0A316HLS2_9PSEU</name>
<dbReference type="SUPFAM" id="SSF53067">
    <property type="entry name" value="Actin-like ATPase domain"/>
    <property type="match status" value="1"/>
</dbReference>
<dbReference type="PROSITE" id="PS51063">
    <property type="entry name" value="HTH_CRP_2"/>
    <property type="match status" value="1"/>
</dbReference>
<dbReference type="Proteomes" id="UP000246005">
    <property type="component" value="Unassembled WGS sequence"/>
</dbReference>
<dbReference type="InterPro" id="IPR000595">
    <property type="entry name" value="cNMP-bd_dom"/>
</dbReference>
<dbReference type="Pfam" id="PF13545">
    <property type="entry name" value="HTH_Crp_2"/>
    <property type="match status" value="1"/>
</dbReference>
<dbReference type="InterPro" id="IPR018490">
    <property type="entry name" value="cNMP-bd_dom_sf"/>
</dbReference>
<dbReference type="EMBL" id="QGHB01000014">
    <property type="protein sequence ID" value="PWK82155.1"/>
    <property type="molecule type" value="Genomic_DNA"/>
</dbReference>
<organism evidence="8 9">
    <name type="scientific">Lentzea atacamensis</name>
    <dbReference type="NCBI Taxonomy" id="531938"/>
    <lineage>
        <taxon>Bacteria</taxon>
        <taxon>Bacillati</taxon>
        <taxon>Actinomycetota</taxon>
        <taxon>Actinomycetes</taxon>
        <taxon>Pseudonocardiales</taxon>
        <taxon>Pseudonocardiaceae</taxon>
        <taxon>Lentzea</taxon>
    </lineage>
</organism>
<dbReference type="PROSITE" id="PS50042">
    <property type="entry name" value="CNMP_BINDING_3"/>
    <property type="match status" value="1"/>
</dbReference>
<dbReference type="InterPro" id="IPR043129">
    <property type="entry name" value="ATPase_NBD"/>
</dbReference>
<feature type="domain" description="HTH crp-type" evidence="7">
    <location>
        <begin position="150"/>
        <end position="216"/>
    </location>
</feature>
<feature type="region of interest" description="Disordered" evidence="5">
    <location>
        <begin position="248"/>
        <end position="286"/>
    </location>
</feature>
<dbReference type="CDD" id="cd00038">
    <property type="entry name" value="CAP_ED"/>
    <property type="match status" value="1"/>
</dbReference>
<dbReference type="GO" id="GO:0003677">
    <property type="term" value="F:DNA binding"/>
    <property type="evidence" value="ECO:0007669"/>
    <property type="project" value="UniProtKB-KW"/>
</dbReference>
<dbReference type="AlphaFoldDB" id="A0A316HLS2"/>
<evidence type="ECO:0000256" key="1">
    <source>
        <dbReference type="ARBA" id="ARBA00007125"/>
    </source>
</evidence>
<feature type="domain" description="Cyclic nucleotide-binding" evidence="6">
    <location>
        <begin position="16"/>
        <end position="98"/>
    </location>
</feature>
<feature type="compositionally biased region" description="Low complexity" evidence="5">
    <location>
        <begin position="340"/>
        <end position="355"/>
    </location>
</feature>
<comment type="similarity">
    <text evidence="1">Belongs to the GppA/Ppx family.</text>
</comment>
<evidence type="ECO:0000259" key="6">
    <source>
        <dbReference type="PROSITE" id="PS50042"/>
    </source>
</evidence>
<evidence type="ECO:0000256" key="2">
    <source>
        <dbReference type="ARBA" id="ARBA00023015"/>
    </source>
</evidence>
<evidence type="ECO:0000313" key="9">
    <source>
        <dbReference type="Proteomes" id="UP000246005"/>
    </source>
</evidence>
<dbReference type="Gene3D" id="3.30.420.150">
    <property type="entry name" value="Exopolyphosphatase. Domain 2"/>
    <property type="match status" value="1"/>
</dbReference>
<evidence type="ECO:0000256" key="4">
    <source>
        <dbReference type="ARBA" id="ARBA00023163"/>
    </source>
</evidence>
<dbReference type="PANTHER" id="PTHR30005">
    <property type="entry name" value="EXOPOLYPHOSPHATASE"/>
    <property type="match status" value="1"/>
</dbReference>
<comment type="caution">
    <text evidence="8">The sequence shown here is derived from an EMBL/GenBank/DDBJ whole genome shotgun (WGS) entry which is preliminary data.</text>
</comment>
<dbReference type="PANTHER" id="PTHR30005:SF0">
    <property type="entry name" value="RETROGRADE REGULATION PROTEIN 2"/>
    <property type="match status" value="1"/>
</dbReference>
<protein>
    <submittedName>
        <fullName evidence="8">Crp-like helix-turn-helix protein</fullName>
    </submittedName>
</protein>
<keyword evidence="4" id="KW-0804">Transcription</keyword>
<feature type="region of interest" description="Disordered" evidence="5">
    <location>
        <begin position="327"/>
        <end position="359"/>
    </location>
</feature>
<dbReference type="SUPFAM" id="SSF51206">
    <property type="entry name" value="cAMP-binding domain-like"/>
    <property type="match status" value="1"/>
</dbReference>
<dbReference type="InterPro" id="IPR036388">
    <property type="entry name" value="WH-like_DNA-bd_sf"/>
</dbReference>
<dbReference type="InterPro" id="IPR036390">
    <property type="entry name" value="WH_DNA-bd_sf"/>
</dbReference>
<evidence type="ECO:0000259" key="7">
    <source>
        <dbReference type="PROSITE" id="PS51063"/>
    </source>
</evidence>
<dbReference type="Pfam" id="PF02541">
    <property type="entry name" value="Ppx-GppA"/>
    <property type="match status" value="1"/>
</dbReference>
<dbReference type="SUPFAM" id="SSF46785">
    <property type="entry name" value="Winged helix' DNA-binding domain"/>
    <property type="match status" value="1"/>
</dbReference>
<evidence type="ECO:0000313" key="8">
    <source>
        <dbReference type="EMBL" id="PWK82155.1"/>
    </source>
</evidence>
<evidence type="ECO:0000256" key="3">
    <source>
        <dbReference type="ARBA" id="ARBA00023125"/>
    </source>
</evidence>
<sequence length="537" mass="58460">MTGSEAGHHDPRRNRVLAALSDRDRDQLAGNLTAVDMPVGTALYQPGEPISAVYFPLLGVFSILTDLDGPTVEVVTVGDEGMIGLPVFLGAGVPTERAICQVEGLALRMEADVFRHEIAILDGPFQAVLQRYTQSMFTQLARNAACNRSHQTRQRCARWLLMTADRMHSDQFPLTQEFLAQMLAMRRSSVSEVAGALADDGCIRYSRGSITVLDRDRLETNACSCYRVIRDATDAAFPRTTLRWPDGSVVRQRCTARQRTPQRRPAGRRVGSPGPMDQARRPDPWRRENYSRLSADHRAAHVKAPARELASAPAVLTGVVQVGCSTGDAQRRPAVRRRPSASPRPIMPSPSSRCSQLSAEPAVVGRPGSGYVLCMRLGVLDIGSNSAQLQVVDVRPGAPPLSAHSVKSPTLLGEEITPDGSVSPEGVERVTVAVAEAVDAAHRLGVDQLYPFATSAVRDATNRDEIIDRIQRAVGIRPQFLAGEEEARLTYLAAHRWYGWSVGRLLLLDIGGGSMEIALGRDADPSWPCRCRWGQAG</sequence>